<evidence type="ECO:0000256" key="9">
    <source>
        <dbReference type="ARBA" id="ARBA00022630"/>
    </source>
</evidence>
<dbReference type="PROSITE" id="PS51387">
    <property type="entry name" value="FAD_PCMH"/>
    <property type="match status" value="1"/>
</dbReference>
<keyword evidence="9 19" id="KW-0285">Flavoprotein</keyword>
<keyword evidence="7 19" id="KW-0963">Cytoplasm</keyword>
<comment type="cofactor">
    <cofactor evidence="1 19">
        <name>FAD</name>
        <dbReference type="ChEBI" id="CHEBI:57692"/>
    </cofactor>
</comment>
<dbReference type="Gene3D" id="3.30.43.10">
    <property type="entry name" value="Uridine Diphospho-n-acetylenolpyruvylglucosamine Reductase, domain 2"/>
    <property type="match status" value="1"/>
</dbReference>
<dbReference type="SUPFAM" id="SSF56176">
    <property type="entry name" value="FAD-binding/transporter-associated domain-like"/>
    <property type="match status" value="1"/>
</dbReference>
<accession>A0A918SKT7</accession>
<feature type="active site" evidence="19">
    <location>
        <position position="281"/>
    </location>
</feature>
<dbReference type="SUPFAM" id="SSF56194">
    <property type="entry name" value="Uridine diphospho-N-Acetylenolpyruvylglucosamine reductase, MurB, C-terminal domain"/>
    <property type="match status" value="1"/>
</dbReference>
<dbReference type="GO" id="GO:0005829">
    <property type="term" value="C:cytosol"/>
    <property type="evidence" value="ECO:0007669"/>
    <property type="project" value="TreeGrafter"/>
</dbReference>
<dbReference type="GO" id="GO:0008360">
    <property type="term" value="P:regulation of cell shape"/>
    <property type="evidence" value="ECO:0007669"/>
    <property type="project" value="UniProtKB-KW"/>
</dbReference>
<dbReference type="InterPro" id="IPR036635">
    <property type="entry name" value="MurB_C_sf"/>
</dbReference>
<dbReference type="NCBIfam" id="TIGR00179">
    <property type="entry name" value="murB"/>
    <property type="match status" value="1"/>
</dbReference>
<reference evidence="21" key="1">
    <citation type="journal article" date="2014" name="Int. J. Syst. Evol. Microbiol.">
        <title>Complete genome sequence of Corynebacterium casei LMG S-19264T (=DSM 44701T), isolated from a smear-ripened cheese.</title>
        <authorList>
            <consortium name="US DOE Joint Genome Institute (JGI-PGF)"/>
            <person name="Walter F."/>
            <person name="Albersmeier A."/>
            <person name="Kalinowski J."/>
            <person name="Ruckert C."/>
        </authorList>
    </citation>
    <scope>NUCLEOTIDE SEQUENCE</scope>
    <source>
        <strain evidence="21">KCTC 12719</strain>
    </source>
</reference>
<feature type="domain" description="FAD-binding PCMH-type" evidence="20">
    <location>
        <begin position="17"/>
        <end position="182"/>
    </location>
</feature>
<protein>
    <recommendedName>
        <fullName evidence="6 19">UDP-N-acetylenolpyruvoylglucosamine reductase</fullName>
        <ecNumber evidence="5 19">1.3.1.98</ecNumber>
    </recommendedName>
    <alternativeName>
        <fullName evidence="17 19">UDP-N-acetylmuramate dehydrogenase</fullName>
    </alternativeName>
</protein>
<keyword evidence="15 19" id="KW-0131">Cell cycle</keyword>
<comment type="similarity">
    <text evidence="19">Belongs to the MurB family.</text>
</comment>
<organism evidence="21 22">
    <name type="scientific">Salinimicrobium marinum</name>
    <dbReference type="NCBI Taxonomy" id="680283"/>
    <lineage>
        <taxon>Bacteria</taxon>
        <taxon>Pseudomonadati</taxon>
        <taxon>Bacteroidota</taxon>
        <taxon>Flavobacteriia</taxon>
        <taxon>Flavobacteriales</taxon>
        <taxon>Flavobacteriaceae</taxon>
        <taxon>Salinimicrobium</taxon>
    </lineage>
</organism>
<dbReference type="InterPro" id="IPR016167">
    <property type="entry name" value="FAD-bd_PCMH_sub1"/>
</dbReference>
<dbReference type="Gene3D" id="3.30.465.10">
    <property type="match status" value="1"/>
</dbReference>
<dbReference type="RefSeq" id="WP_189605531.1">
    <property type="nucleotide sequence ID" value="NZ_BMXB01000015.1"/>
</dbReference>
<comment type="catalytic activity">
    <reaction evidence="18 19">
        <text>UDP-N-acetyl-alpha-D-muramate + NADP(+) = UDP-N-acetyl-3-O-(1-carboxyvinyl)-alpha-D-glucosamine + NADPH + H(+)</text>
        <dbReference type="Rhea" id="RHEA:12248"/>
        <dbReference type="ChEBI" id="CHEBI:15378"/>
        <dbReference type="ChEBI" id="CHEBI:57783"/>
        <dbReference type="ChEBI" id="CHEBI:58349"/>
        <dbReference type="ChEBI" id="CHEBI:68483"/>
        <dbReference type="ChEBI" id="CHEBI:70757"/>
        <dbReference type="EC" id="1.3.1.98"/>
    </reaction>
</comment>
<keyword evidence="10 19" id="KW-0274">FAD</keyword>
<evidence type="ECO:0000256" key="10">
    <source>
        <dbReference type="ARBA" id="ARBA00022827"/>
    </source>
</evidence>
<dbReference type="PANTHER" id="PTHR21071">
    <property type="entry name" value="UDP-N-ACETYLENOLPYRUVOYLGLUCOSAMINE REDUCTASE"/>
    <property type="match status" value="1"/>
</dbReference>
<evidence type="ECO:0000256" key="7">
    <source>
        <dbReference type="ARBA" id="ARBA00022490"/>
    </source>
</evidence>
<keyword evidence="8 19" id="KW-0132">Cell division</keyword>
<dbReference type="InterPro" id="IPR006094">
    <property type="entry name" value="Oxid_FAD_bind_N"/>
</dbReference>
<dbReference type="GO" id="GO:0008762">
    <property type="term" value="F:UDP-N-acetylmuramate dehydrogenase activity"/>
    <property type="evidence" value="ECO:0007669"/>
    <property type="project" value="UniProtKB-UniRule"/>
</dbReference>
<evidence type="ECO:0000256" key="8">
    <source>
        <dbReference type="ARBA" id="ARBA00022618"/>
    </source>
</evidence>
<comment type="function">
    <text evidence="2 19">Cell wall formation.</text>
</comment>
<dbReference type="GO" id="GO:0071949">
    <property type="term" value="F:FAD binding"/>
    <property type="evidence" value="ECO:0007669"/>
    <property type="project" value="InterPro"/>
</dbReference>
<evidence type="ECO:0000313" key="22">
    <source>
        <dbReference type="Proteomes" id="UP000610456"/>
    </source>
</evidence>
<evidence type="ECO:0000256" key="16">
    <source>
        <dbReference type="ARBA" id="ARBA00023316"/>
    </source>
</evidence>
<evidence type="ECO:0000256" key="15">
    <source>
        <dbReference type="ARBA" id="ARBA00023306"/>
    </source>
</evidence>
<evidence type="ECO:0000256" key="13">
    <source>
        <dbReference type="ARBA" id="ARBA00022984"/>
    </source>
</evidence>
<evidence type="ECO:0000256" key="4">
    <source>
        <dbReference type="ARBA" id="ARBA00004752"/>
    </source>
</evidence>
<feature type="active site" description="Proton donor" evidence="19">
    <location>
        <position position="211"/>
    </location>
</feature>
<dbReference type="InterPro" id="IPR036318">
    <property type="entry name" value="FAD-bd_PCMH-like_sf"/>
</dbReference>
<dbReference type="Gene3D" id="3.90.78.10">
    <property type="entry name" value="UDP-N-acetylenolpyruvoylglucosamine reductase, C-terminal domain"/>
    <property type="match status" value="1"/>
</dbReference>
<dbReference type="Pfam" id="PF02873">
    <property type="entry name" value="MurB_C"/>
    <property type="match status" value="1"/>
</dbReference>
<name>A0A918SKT7_9FLAO</name>
<dbReference type="AlphaFoldDB" id="A0A918SKT7"/>
<dbReference type="HAMAP" id="MF_00037">
    <property type="entry name" value="MurB"/>
    <property type="match status" value="1"/>
</dbReference>
<sequence length="285" mass="32029">MIIKENFDLSAYNAYGLKVHCAKAIFPETEEELVNLFREELDQPRIILGNGNNVILGKSSYEQSFIIFNGSFNKIWIDKNHIIAQAGATLEQFSVSALNNNLSGAEIFYDIPSSVGGAVVMNAGASGEEIKNILFKVRYLDLEDLQVKEIFKEDIGFEYRNSFFQKNTDKIVLKAWFNLRPGNRETISLKMDATKANRWAKQPRNYPNCGSVFKRPQGKFVGPMIDELGLKGFTIGGAQVSEKHSGFIVNLGGATGEDILDLIKHIQNKVKDKFDILLEVEQRII</sequence>
<dbReference type="GO" id="GO:0071555">
    <property type="term" value="P:cell wall organization"/>
    <property type="evidence" value="ECO:0007669"/>
    <property type="project" value="UniProtKB-KW"/>
</dbReference>
<evidence type="ECO:0000256" key="1">
    <source>
        <dbReference type="ARBA" id="ARBA00001974"/>
    </source>
</evidence>
<keyword evidence="13 19" id="KW-0573">Peptidoglycan synthesis</keyword>
<dbReference type="EC" id="1.3.1.98" evidence="5 19"/>
<dbReference type="GO" id="GO:0051301">
    <property type="term" value="P:cell division"/>
    <property type="evidence" value="ECO:0007669"/>
    <property type="project" value="UniProtKB-KW"/>
</dbReference>
<evidence type="ECO:0000256" key="11">
    <source>
        <dbReference type="ARBA" id="ARBA00022857"/>
    </source>
</evidence>
<gene>
    <name evidence="19 21" type="primary">murB</name>
    <name evidence="21" type="ORF">GCM10007103_29210</name>
</gene>
<dbReference type="EMBL" id="BMXB01000015">
    <property type="protein sequence ID" value="GHA46257.1"/>
    <property type="molecule type" value="Genomic_DNA"/>
</dbReference>
<comment type="subcellular location">
    <subcellularLocation>
        <location evidence="3 19">Cytoplasm</location>
    </subcellularLocation>
</comment>
<dbReference type="Proteomes" id="UP000610456">
    <property type="component" value="Unassembled WGS sequence"/>
</dbReference>
<feature type="active site" evidence="19">
    <location>
        <position position="160"/>
    </location>
</feature>
<keyword evidence="22" id="KW-1185">Reference proteome</keyword>
<evidence type="ECO:0000259" key="20">
    <source>
        <dbReference type="PROSITE" id="PS51387"/>
    </source>
</evidence>
<comment type="pathway">
    <text evidence="4 19">Cell wall biogenesis; peptidoglycan biosynthesis.</text>
</comment>
<keyword evidence="14 19" id="KW-0560">Oxidoreductase</keyword>
<evidence type="ECO:0000256" key="3">
    <source>
        <dbReference type="ARBA" id="ARBA00004496"/>
    </source>
</evidence>
<keyword evidence="12 19" id="KW-0133">Cell shape</keyword>
<dbReference type="InterPro" id="IPR011601">
    <property type="entry name" value="MurB_C"/>
</dbReference>
<keyword evidence="16 19" id="KW-0961">Cell wall biogenesis/degradation</keyword>
<evidence type="ECO:0000313" key="21">
    <source>
        <dbReference type="EMBL" id="GHA46257.1"/>
    </source>
</evidence>
<evidence type="ECO:0000256" key="6">
    <source>
        <dbReference type="ARBA" id="ARBA00015188"/>
    </source>
</evidence>
<proteinExistence type="inferred from homology"/>
<evidence type="ECO:0000256" key="14">
    <source>
        <dbReference type="ARBA" id="ARBA00023002"/>
    </source>
</evidence>
<dbReference type="GO" id="GO:0009252">
    <property type="term" value="P:peptidoglycan biosynthetic process"/>
    <property type="evidence" value="ECO:0007669"/>
    <property type="project" value="UniProtKB-UniRule"/>
</dbReference>
<dbReference type="Pfam" id="PF01565">
    <property type="entry name" value="FAD_binding_4"/>
    <property type="match status" value="1"/>
</dbReference>
<dbReference type="InterPro" id="IPR003170">
    <property type="entry name" value="MurB"/>
</dbReference>
<evidence type="ECO:0000256" key="17">
    <source>
        <dbReference type="ARBA" id="ARBA00031026"/>
    </source>
</evidence>
<dbReference type="InterPro" id="IPR016166">
    <property type="entry name" value="FAD-bd_PCMH"/>
</dbReference>
<evidence type="ECO:0000256" key="5">
    <source>
        <dbReference type="ARBA" id="ARBA00012518"/>
    </source>
</evidence>
<dbReference type="InterPro" id="IPR016169">
    <property type="entry name" value="FAD-bd_PCMH_sub2"/>
</dbReference>
<evidence type="ECO:0000256" key="19">
    <source>
        <dbReference type="HAMAP-Rule" id="MF_00037"/>
    </source>
</evidence>
<evidence type="ECO:0000256" key="2">
    <source>
        <dbReference type="ARBA" id="ARBA00003921"/>
    </source>
</evidence>
<comment type="caution">
    <text evidence="21">The sequence shown here is derived from an EMBL/GenBank/DDBJ whole genome shotgun (WGS) entry which is preliminary data.</text>
</comment>
<reference evidence="21" key="2">
    <citation type="submission" date="2020-09" db="EMBL/GenBank/DDBJ databases">
        <authorList>
            <person name="Sun Q."/>
            <person name="Kim S."/>
        </authorList>
    </citation>
    <scope>NUCLEOTIDE SEQUENCE</scope>
    <source>
        <strain evidence="21">KCTC 12719</strain>
    </source>
</reference>
<evidence type="ECO:0000256" key="12">
    <source>
        <dbReference type="ARBA" id="ARBA00022960"/>
    </source>
</evidence>
<dbReference type="PANTHER" id="PTHR21071:SF4">
    <property type="entry name" value="UDP-N-ACETYLENOLPYRUVOYLGLUCOSAMINE REDUCTASE"/>
    <property type="match status" value="1"/>
</dbReference>
<keyword evidence="11 19" id="KW-0521">NADP</keyword>
<evidence type="ECO:0000256" key="18">
    <source>
        <dbReference type="ARBA" id="ARBA00048914"/>
    </source>
</evidence>
<dbReference type="NCBIfam" id="NF010480">
    <property type="entry name" value="PRK13905.1"/>
    <property type="match status" value="1"/>
</dbReference>